<evidence type="ECO:0000256" key="1">
    <source>
        <dbReference type="SAM" id="MobiDB-lite"/>
    </source>
</evidence>
<feature type="transmembrane region" description="Helical" evidence="2">
    <location>
        <begin position="190"/>
        <end position="218"/>
    </location>
</feature>
<reference evidence="3 4" key="1">
    <citation type="submission" date="2020-08" db="EMBL/GenBank/DDBJ databases">
        <title>Genomic Encyclopedia of Type Strains, Phase III (KMG-III): the genomes of soil and plant-associated and newly described type strains.</title>
        <authorList>
            <person name="Whitman W."/>
        </authorList>
    </citation>
    <scope>NUCLEOTIDE SEQUENCE [LARGE SCALE GENOMIC DNA]</scope>
    <source>
        <strain evidence="3 4">CECT 8897</strain>
    </source>
</reference>
<comment type="caution">
    <text evidence="3">The sequence shown here is derived from an EMBL/GenBank/DDBJ whole genome shotgun (WGS) entry which is preliminary data.</text>
</comment>
<feature type="transmembrane region" description="Helical" evidence="2">
    <location>
        <begin position="387"/>
        <end position="410"/>
    </location>
</feature>
<dbReference type="PANTHER" id="PTHR34219:SF9">
    <property type="entry name" value="IRON-REGULATED INNER MEMBRANE PROTEIN"/>
    <property type="match status" value="1"/>
</dbReference>
<feature type="transmembrane region" description="Helical" evidence="2">
    <location>
        <begin position="477"/>
        <end position="496"/>
    </location>
</feature>
<proteinExistence type="predicted"/>
<dbReference type="RefSeq" id="WP_183441497.1">
    <property type="nucleotide sequence ID" value="NZ_JACHXD010000007.1"/>
</dbReference>
<dbReference type="Pfam" id="PF03929">
    <property type="entry name" value="PepSY_TM"/>
    <property type="match status" value="1"/>
</dbReference>
<evidence type="ECO:0000313" key="4">
    <source>
        <dbReference type="Proteomes" id="UP000541535"/>
    </source>
</evidence>
<dbReference type="PANTHER" id="PTHR34219">
    <property type="entry name" value="IRON-REGULATED INNER MEMBRANE PROTEIN-RELATED"/>
    <property type="match status" value="1"/>
</dbReference>
<evidence type="ECO:0000313" key="3">
    <source>
        <dbReference type="EMBL" id="MBB3119672.1"/>
    </source>
</evidence>
<feature type="transmembrane region" description="Helical" evidence="2">
    <location>
        <begin position="422"/>
        <end position="440"/>
    </location>
</feature>
<protein>
    <submittedName>
        <fullName evidence="3">Putative iron-regulated membrane protein</fullName>
    </submittedName>
</protein>
<feature type="transmembrane region" description="Helical" evidence="2">
    <location>
        <begin position="346"/>
        <end position="366"/>
    </location>
</feature>
<feature type="transmembrane region" description="Helical" evidence="2">
    <location>
        <begin position="12"/>
        <end position="36"/>
    </location>
</feature>
<gene>
    <name evidence="3" type="ORF">FHS03_002727</name>
</gene>
<feature type="transmembrane region" description="Helical" evidence="2">
    <location>
        <begin position="143"/>
        <end position="169"/>
    </location>
</feature>
<dbReference type="AlphaFoldDB" id="A0A7W5BAN8"/>
<dbReference type="EMBL" id="JACHXD010000007">
    <property type="protein sequence ID" value="MBB3119672.1"/>
    <property type="molecule type" value="Genomic_DNA"/>
</dbReference>
<keyword evidence="4" id="KW-1185">Reference proteome</keyword>
<keyword evidence="2" id="KW-0812">Transmembrane</keyword>
<name>A0A7W5BAN8_9BURK</name>
<accession>A0A7W5BAN8</accession>
<sequence length="531" mass="57743">MKAATLRSYIALHTWVGLVAGFGLFIAFFAGAITIFHEELGEWEVRGARVAPMQSSANAQQLVDAVLRAQPKAAEHFGLILPSEHEPVLRLQWDEHHKDGSETEHAWRLDAHGALADAKPESELSHFLYRLHYTAGLPASSGIYVLGIVCVLYGLALASGVVIYAPGFLKDLFALRIGKNLKRMWQDAHNAVGILSLPFHLMYAWSSAILCLGILLMAPFQYLVFDGKLLDLIQSDIYASAPVKPAGVAAPLLPASQLMQIVQREAPRMRIGQMYYKHAGDANGQVEVYGQTHEGTLNAMSVVVLNASSGEVLRVLQPAQFSAGTTFLRGLQTLHFGSFGGYAVKWVYFILGLAGAFLFYSGNLLWIEARRKRSGAQTRGSRWMAKFTVGFCLGSVAGVGAAFLVNKLLVLPAGALPAWEEGAYFAVFFGAIVWAGLRPPARAAHELLLLCAALALALPFAQWWQNGSDPFSALWQGRGIVSGVNLVALLFAWAFWRMARATLRRGRSGDPASVWSLQAPSHTSETEAKAA</sequence>
<organism evidence="3 4">
    <name type="scientific">Pseudoduganella violacea</name>
    <dbReference type="NCBI Taxonomy" id="1715466"/>
    <lineage>
        <taxon>Bacteria</taxon>
        <taxon>Pseudomonadati</taxon>
        <taxon>Pseudomonadota</taxon>
        <taxon>Betaproteobacteria</taxon>
        <taxon>Burkholderiales</taxon>
        <taxon>Oxalobacteraceae</taxon>
        <taxon>Telluria group</taxon>
        <taxon>Pseudoduganella</taxon>
    </lineage>
</organism>
<feature type="transmembrane region" description="Helical" evidence="2">
    <location>
        <begin position="447"/>
        <end position="465"/>
    </location>
</feature>
<feature type="region of interest" description="Disordered" evidence="1">
    <location>
        <begin position="507"/>
        <end position="531"/>
    </location>
</feature>
<keyword evidence="2" id="KW-0472">Membrane</keyword>
<keyword evidence="2" id="KW-1133">Transmembrane helix</keyword>
<dbReference type="InterPro" id="IPR005625">
    <property type="entry name" value="PepSY-ass_TM"/>
</dbReference>
<dbReference type="Proteomes" id="UP000541535">
    <property type="component" value="Unassembled WGS sequence"/>
</dbReference>
<evidence type="ECO:0000256" key="2">
    <source>
        <dbReference type="SAM" id="Phobius"/>
    </source>
</evidence>